<dbReference type="InterPro" id="IPR006728">
    <property type="entry name" value="YezG-like"/>
</dbReference>
<dbReference type="Proteomes" id="UP001197974">
    <property type="component" value="Chromosome"/>
</dbReference>
<dbReference type="EMBL" id="CP129013">
    <property type="protein sequence ID" value="WLR41558.1"/>
    <property type="molecule type" value="Genomic_DNA"/>
</dbReference>
<dbReference type="SUPFAM" id="SSF160424">
    <property type="entry name" value="BH3703-like"/>
    <property type="match status" value="1"/>
</dbReference>
<keyword evidence="2" id="KW-1185">Reference proteome</keyword>
<protein>
    <submittedName>
        <fullName evidence="1">Antitoxin YezG family protein</fullName>
    </submittedName>
</protein>
<name>A0ABY9JS45_9BACI</name>
<sequence length="162" mass="19564">MEKKLNELYRTIAETVNKMIPENWEKLYFYAQISEDGGGTYFFYQPSSNPDMSIYSLEIPFKYQVDEKSFKINKRKLFAKAEEMREVFKSESQELWYSFTLILDKTGKLNIHFDYTNWFNTEYSFSDQMIIWKNKYLGEVPSDEKDKDLIKKYHNEFPDNPI</sequence>
<gene>
    <name evidence="1" type="ORF">LC087_11745</name>
</gene>
<dbReference type="InterPro" id="IPR036170">
    <property type="entry name" value="YezG-like_sf"/>
</dbReference>
<accession>A0ABY9JS45</accession>
<evidence type="ECO:0000313" key="2">
    <source>
        <dbReference type="Proteomes" id="UP001197974"/>
    </source>
</evidence>
<dbReference type="RefSeq" id="WP_226541875.1">
    <property type="nucleotide sequence ID" value="NZ_CP129013.1"/>
</dbReference>
<organism evidence="1 2">
    <name type="scientific">Bacillus carboniphilus</name>
    <dbReference type="NCBI Taxonomy" id="86663"/>
    <lineage>
        <taxon>Bacteria</taxon>
        <taxon>Bacillati</taxon>
        <taxon>Bacillota</taxon>
        <taxon>Bacilli</taxon>
        <taxon>Bacillales</taxon>
        <taxon>Bacillaceae</taxon>
        <taxon>Bacillus</taxon>
    </lineage>
</organism>
<reference evidence="1 2" key="1">
    <citation type="submission" date="2023-06" db="EMBL/GenBank/DDBJ databases">
        <title>Five Gram-positive bacteria isolated from mangrove sediments in Shenzhen, Guangdong, China.</title>
        <authorList>
            <person name="Yu S."/>
            <person name="Zheng W."/>
            <person name="Huang Y."/>
        </authorList>
    </citation>
    <scope>NUCLEOTIDE SEQUENCE [LARGE SCALE GENOMIC DNA]</scope>
    <source>
        <strain evidence="1 2">SaN35-3</strain>
    </source>
</reference>
<dbReference type="NCBIfam" id="TIGR01741">
    <property type="entry name" value="staph_tand_hypo"/>
    <property type="match status" value="1"/>
</dbReference>
<evidence type="ECO:0000313" key="1">
    <source>
        <dbReference type="EMBL" id="WLR41558.1"/>
    </source>
</evidence>
<dbReference type="Gene3D" id="3.30.500.20">
    <property type="entry name" value="BH3703-like domains"/>
    <property type="match status" value="1"/>
</dbReference>
<proteinExistence type="predicted"/>
<dbReference type="Pfam" id="PF04634">
    <property type="entry name" value="YezG-like"/>
    <property type="match status" value="1"/>
</dbReference>